<comment type="caution">
    <text evidence="2">The sequence shown here is derived from an EMBL/GenBank/DDBJ whole genome shotgun (WGS) entry which is preliminary data.</text>
</comment>
<gene>
    <name evidence="2" type="ORF">Dda_9075</name>
</gene>
<feature type="region of interest" description="Disordered" evidence="1">
    <location>
        <begin position="1"/>
        <end position="58"/>
    </location>
</feature>
<organism evidence="2 3">
    <name type="scientific">Drechslerella dactyloides</name>
    <name type="common">Nematode-trapping fungus</name>
    <name type="synonym">Arthrobotrys dactyloides</name>
    <dbReference type="NCBI Taxonomy" id="74499"/>
    <lineage>
        <taxon>Eukaryota</taxon>
        <taxon>Fungi</taxon>
        <taxon>Dikarya</taxon>
        <taxon>Ascomycota</taxon>
        <taxon>Pezizomycotina</taxon>
        <taxon>Orbiliomycetes</taxon>
        <taxon>Orbiliales</taxon>
        <taxon>Orbiliaceae</taxon>
        <taxon>Drechslerella</taxon>
    </lineage>
</organism>
<accession>A0AAD6NFE2</accession>
<name>A0AAD6NFE2_DREDA</name>
<protein>
    <submittedName>
        <fullName evidence="2">Uncharacterized protein</fullName>
    </submittedName>
</protein>
<evidence type="ECO:0000256" key="1">
    <source>
        <dbReference type="SAM" id="MobiDB-lite"/>
    </source>
</evidence>
<dbReference type="EMBL" id="JAQGDS010000014">
    <property type="protein sequence ID" value="KAJ6256240.1"/>
    <property type="molecule type" value="Genomic_DNA"/>
</dbReference>
<dbReference type="AlphaFoldDB" id="A0AAD6NFE2"/>
<feature type="compositionally biased region" description="Polar residues" evidence="1">
    <location>
        <begin position="40"/>
        <end position="50"/>
    </location>
</feature>
<dbReference type="Proteomes" id="UP001221413">
    <property type="component" value="Unassembled WGS sequence"/>
</dbReference>
<reference evidence="2" key="1">
    <citation type="submission" date="2023-01" db="EMBL/GenBank/DDBJ databases">
        <title>The chitinases involved in constricting ring structure development in the nematode-trapping fungus Drechslerella dactyloides.</title>
        <authorList>
            <person name="Wang R."/>
            <person name="Zhang L."/>
            <person name="Tang P."/>
            <person name="Li S."/>
            <person name="Liang L."/>
        </authorList>
    </citation>
    <scope>NUCLEOTIDE SEQUENCE</scope>
    <source>
        <strain evidence="2">YMF1.00031</strain>
    </source>
</reference>
<evidence type="ECO:0000313" key="3">
    <source>
        <dbReference type="Proteomes" id="UP001221413"/>
    </source>
</evidence>
<sequence>MERSPILGQVSGWPLGRYSDSSSAGLAGPLAHQAARRPTIWQTPPATGTDSPGEPMEIDDEDVQMVGIDVGAEPEPADEPLLPVPGPVRIPRDRARERYVTQYRAPLHRQNPQALIGQQSQPYTSTPPDPYEHRCRRCLHAEEEDLSLCRDCQRTYWHRRWRGLLNQGPPGKVGDWPNTSHMHGCGEGWPEPYIMRRDVLPEEISVPETKRRRRGDTSASKQISKRYRVFGKSNDPKTWRSNREAKVIAAGEFSSHLLHVAHACQNLGTYVLSSSRLFWSFQSRLFPTLARTDIHTQLHLDEFRDAEEGPG</sequence>
<evidence type="ECO:0000313" key="2">
    <source>
        <dbReference type="EMBL" id="KAJ6256240.1"/>
    </source>
</evidence>
<keyword evidence="3" id="KW-1185">Reference proteome</keyword>
<proteinExistence type="predicted"/>